<proteinExistence type="predicted"/>
<evidence type="ECO:0000256" key="1">
    <source>
        <dbReference type="SAM" id="MobiDB-lite"/>
    </source>
</evidence>
<dbReference type="EMBL" id="JAPDDP010000008">
    <property type="protein sequence ID" value="MDA0179942.1"/>
    <property type="molecule type" value="Genomic_DNA"/>
</dbReference>
<sequence length="105" mass="11304">MLALLTGCGAGSPSGNDLTKELQQGDWSGARVSNVSCVQKEARVFTCMGDYRATRESLEANNSTAAVDSTEWTDEDWEAIAAGQSGRVSWEVTVDESGKWIARQT</sequence>
<evidence type="ECO:0000313" key="3">
    <source>
        <dbReference type="Proteomes" id="UP001147653"/>
    </source>
</evidence>
<feature type="region of interest" description="Disordered" evidence="1">
    <location>
        <begin position="1"/>
        <end position="20"/>
    </location>
</feature>
<dbReference type="AlphaFoldDB" id="A0A9X3SE21"/>
<dbReference type="Proteomes" id="UP001147653">
    <property type="component" value="Unassembled WGS sequence"/>
</dbReference>
<name>A0A9X3SE21_9ACTN</name>
<evidence type="ECO:0000313" key="2">
    <source>
        <dbReference type="EMBL" id="MDA0179942.1"/>
    </source>
</evidence>
<keyword evidence="3" id="KW-1185">Reference proteome</keyword>
<comment type="caution">
    <text evidence="2">The sequence shown here is derived from an EMBL/GenBank/DDBJ whole genome shotgun (WGS) entry which is preliminary data.</text>
</comment>
<gene>
    <name evidence="2" type="ORF">OJ997_06525</name>
</gene>
<accession>A0A9X3SE21</accession>
<organism evidence="2 3">
    <name type="scientific">Solirubrobacter phytolaccae</name>
    <dbReference type="NCBI Taxonomy" id="1404360"/>
    <lineage>
        <taxon>Bacteria</taxon>
        <taxon>Bacillati</taxon>
        <taxon>Actinomycetota</taxon>
        <taxon>Thermoleophilia</taxon>
        <taxon>Solirubrobacterales</taxon>
        <taxon>Solirubrobacteraceae</taxon>
        <taxon>Solirubrobacter</taxon>
    </lineage>
</organism>
<dbReference type="RefSeq" id="WP_270024252.1">
    <property type="nucleotide sequence ID" value="NZ_JAPDDP010000008.1"/>
</dbReference>
<reference evidence="2" key="1">
    <citation type="submission" date="2022-10" db="EMBL/GenBank/DDBJ databases">
        <title>The WGS of Solirubrobacter phytolaccae KCTC 29190.</title>
        <authorList>
            <person name="Jiang Z."/>
        </authorList>
    </citation>
    <scope>NUCLEOTIDE SEQUENCE</scope>
    <source>
        <strain evidence="2">KCTC 29190</strain>
    </source>
</reference>
<protein>
    <submittedName>
        <fullName evidence="2">Uncharacterized protein</fullName>
    </submittedName>
</protein>